<dbReference type="AlphaFoldDB" id="A0A7R9ILX0"/>
<name>A0A7R9ILX0_9NEOP</name>
<proteinExistence type="predicted"/>
<dbReference type="EMBL" id="OE003947">
    <property type="protein sequence ID" value="CAD7460695.1"/>
    <property type="molecule type" value="Genomic_DNA"/>
</dbReference>
<gene>
    <name evidence="1" type="ORF">TTEB3V08_LOCUS8616</name>
</gene>
<reference evidence="1" key="1">
    <citation type="submission" date="2020-11" db="EMBL/GenBank/DDBJ databases">
        <authorList>
            <person name="Tran Van P."/>
        </authorList>
    </citation>
    <scope>NUCLEOTIDE SEQUENCE</scope>
</reference>
<protein>
    <submittedName>
        <fullName evidence="1">Uncharacterized protein</fullName>
    </submittedName>
</protein>
<sequence length="188" mass="21683">MTGNKPQVSVSPTLGYQSLGNYHWTRFWFPVPYLTEPEEQQVDETYEQFEERVLNKRAGHMYHIVKSKLNRSDKLFLSEMVHRNNRKQTTEDREIEVQISVRSSSEEEGSCCLRMSAKSQFIWDQGIVLKGSGLGSEGWLETRAGEMLSDGWEAKIAGKGRYLRKRETEAAGKMRDLSVFKGIEIQNE</sequence>
<accession>A0A7R9ILX0</accession>
<evidence type="ECO:0000313" key="1">
    <source>
        <dbReference type="EMBL" id="CAD7460695.1"/>
    </source>
</evidence>
<organism evidence="1">
    <name type="scientific">Timema tahoe</name>
    <dbReference type="NCBI Taxonomy" id="61484"/>
    <lineage>
        <taxon>Eukaryota</taxon>
        <taxon>Metazoa</taxon>
        <taxon>Ecdysozoa</taxon>
        <taxon>Arthropoda</taxon>
        <taxon>Hexapoda</taxon>
        <taxon>Insecta</taxon>
        <taxon>Pterygota</taxon>
        <taxon>Neoptera</taxon>
        <taxon>Polyneoptera</taxon>
        <taxon>Phasmatodea</taxon>
        <taxon>Timematodea</taxon>
        <taxon>Timematoidea</taxon>
        <taxon>Timematidae</taxon>
        <taxon>Timema</taxon>
    </lineage>
</organism>